<keyword evidence="2" id="KW-1185">Reference proteome</keyword>
<dbReference type="EMBL" id="PEDL01000013">
    <property type="protein sequence ID" value="PHV70155.1"/>
    <property type="molecule type" value="Genomic_DNA"/>
</dbReference>
<accession>A0AC61DAA5</accession>
<evidence type="ECO:0000313" key="1">
    <source>
        <dbReference type="EMBL" id="PHV70155.1"/>
    </source>
</evidence>
<reference evidence="1" key="1">
    <citation type="submission" date="2017-10" db="EMBL/GenBank/DDBJ databases">
        <title>Genome sequence of cellulolytic Lachnospiraceae bacterium XHS1971 isolated from hotspring sediment.</title>
        <authorList>
            <person name="Vasudevan G."/>
            <person name="Joshi A.J."/>
            <person name="Hivarkar S."/>
            <person name="Lanjekar V.B."/>
            <person name="Dhakephalkar P.K."/>
            <person name="Dagar S."/>
        </authorList>
    </citation>
    <scope>NUCLEOTIDE SEQUENCE</scope>
    <source>
        <strain evidence="1">XHS1971</strain>
    </source>
</reference>
<gene>
    <name evidence="1" type="ORF">CS063_11805</name>
</gene>
<comment type="caution">
    <text evidence="1">The sequence shown here is derived from an EMBL/GenBank/DDBJ whole genome shotgun (WGS) entry which is preliminary data.</text>
</comment>
<sequence>MLHFIAYQVNRIGNKIMMSNTKRFLKTSGVYFLGNVFTKMISFLLLPLYTSKLDTKSFGYYDLSISLISLVVPIVFFQIWDGVFRFIFDYEQEENKYEVISNGLVIQVVGVCLYTLLVYIVEIEYKGLIYLTGISTAMTYFYAVVARGFTQNKLFVLSGTINSVISILVNVVMIGLFDGGIESLYIASVLGAVTQIIIIESRIKVLKYFKISSLSMSLIKDMLKFAIPIGVSTVAYWLLSGLTRLTITASIGVQANGLYAVANKFGSILVLGFGVFEFAWNELSYTIVKDVDKHRIYETGANLILKVLLMGTAIALPAISMLFPYIINEQYHDANTIIPPVILGVVANSYASFLGTIFLANKNSFFVSISTICSAIINMLALSILVPLFGLMGAVHALMISFIANACLRMIVVKKLYNIDINLIVVLGGVTVLGMASILYYIQNCTYSIFFILIAILISLWVFKNWIKNIFGNLSK</sequence>
<dbReference type="Proteomes" id="UP000224460">
    <property type="component" value="Unassembled WGS sequence"/>
</dbReference>
<protein>
    <submittedName>
        <fullName evidence="1">Uncharacterized protein</fullName>
    </submittedName>
</protein>
<evidence type="ECO:0000313" key="2">
    <source>
        <dbReference type="Proteomes" id="UP000224460"/>
    </source>
</evidence>
<organism evidence="1 2">
    <name type="scientific">Sporanaerobium hydrogeniformans</name>
    <dbReference type="NCBI Taxonomy" id="3072179"/>
    <lineage>
        <taxon>Bacteria</taxon>
        <taxon>Bacillati</taxon>
        <taxon>Bacillota</taxon>
        <taxon>Clostridia</taxon>
        <taxon>Lachnospirales</taxon>
        <taxon>Lachnospiraceae</taxon>
        <taxon>Sporanaerobium</taxon>
    </lineage>
</organism>
<proteinExistence type="predicted"/>
<name>A0AC61DAA5_9FIRM</name>